<dbReference type="EMBL" id="OX395129">
    <property type="protein sequence ID" value="CAI5772902.1"/>
    <property type="molecule type" value="Genomic_DNA"/>
</dbReference>
<evidence type="ECO:0000313" key="1">
    <source>
        <dbReference type="EMBL" id="CAI5772902.1"/>
    </source>
</evidence>
<proteinExistence type="predicted"/>
<name>A0AA35K8R5_9SAUR</name>
<sequence>MTENLQVVCTGRGTRVFRGGYGATSRQMGVELLFAVLRDRVAGRWGEQNRNVSLILGSGKQEEVCVRNISVNNPLPLNEEGHYHMTKAWRQLHFPLPVISICLPGRRN</sequence>
<dbReference type="AlphaFoldDB" id="A0AA35K8R5"/>
<organism evidence="1 2">
    <name type="scientific">Podarcis lilfordi</name>
    <name type="common">Lilford's wall lizard</name>
    <dbReference type="NCBI Taxonomy" id="74358"/>
    <lineage>
        <taxon>Eukaryota</taxon>
        <taxon>Metazoa</taxon>
        <taxon>Chordata</taxon>
        <taxon>Craniata</taxon>
        <taxon>Vertebrata</taxon>
        <taxon>Euteleostomi</taxon>
        <taxon>Lepidosauria</taxon>
        <taxon>Squamata</taxon>
        <taxon>Bifurcata</taxon>
        <taxon>Unidentata</taxon>
        <taxon>Episquamata</taxon>
        <taxon>Laterata</taxon>
        <taxon>Lacertibaenia</taxon>
        <taxon>Lacertidae</taxon>
        <taxon>Podarcis</taxon>
    </lineage>
</organism>
<accession>A0AA35K8R5</accession>
<protein>
    <submittedName>
        <fullName evidence="1">Uncharacterized protein</fullName>
    </submittedName>
</protein>
<keyword evidence="2" id="KW-1185">Reference proteome</keyword>
<evidence type="ECO:0000313" key="2">
    <source>
        <dbReference type="Proteomes" id="UP001178461"/>
    </source>
</evidence>
<dbReference type="Proteomes" id="UP001178461">
    <property type="component" value="Chromosome 4"/>
</dbReference>
<reference evidence="1" key="1">
    <citation type="submission" date="2022-12" db="EMBL/GenBank/DDBJ databases">
        <authorList>
            <person name="Alioto T."/>
            <person name="Alioto T."/>
            <person name="Gomez Garrido J."/>
        </authorList>
    </citation>
    <scope>NUCLEOTIDE SEQUENCE</scope>
</reference>
<gene>
    <name evidence="1" type="ORF">PODLI_1B029612</name>
</gene>